<evidence type="ECO:0000256" key="2">
    <source>
        <dbReference type="ARBA" id="ARBA00012405"/>
    </source>
</evidence>
<dbReference type="GO" id="GO:0000246">
    <property type="term" value="F:Delta24(24-1) sterol reductase activity"/>
    <property type="evidence" value="ECO:0007669"/>
    <property type="project" value="TreeGrafter"/>
</dbReference>
<dbReference type="SUPFAM" id="SSF55103">
    <property type="entry name" value="FAD-linked oxidases, C-terminal domain"/>
    <property type="match status" value="1"/>
</dbReference>
<evidence type="ECO:0000259" key="9">
    <source>
        <dbReference type="PROSITE" id="PS51387"/>
    </source>
</evidence>
<evidence type="ECO:0000256" key="4">
    <source>
        <dbReference type="ARBA" id="ARBA00022692"/>
    </source>
</evidence>
<feature type="domain" description="FAD-binding PCMH-type" evidence="9">
    <location>
        <begin position="1"/>
        <end position="167"/>
    </location>
</feature>
<dbReference type="GO" id="GO:0008202">
    <property type="term" value="P:steroid metabolic process"/>
    <property type="evidence" value="ECO:0007669"/>
    <property type="project" value="TreeGrafter"/>
</dbReference>
<proteinExistence type="predicted"/>
<organism evidence="10 11">
    <name type="scientific">Aulographum hederae CBS 113979</name>
    <dbReference type="NCBI Taxonomy" id="1176131"/>
    <lineage>
        <taxon>Eukaryota</taxon>
        <taxon>Fungi</taxon>
        <taxon>Dikarya</taxon>
        <taxon>Ascomycota</taxon>
        <taxon>Pezizomycotina</taxon>
        <taxon>Dothideomycetes</taxon>
        <taxon>Pleosporomycetidae</taxon>
        <taxon>Aulographales</taxon>
        <taxon>Aulographaceae</taxon>
    </lineage>
</organism>
<evidence type="ECO:0000313" key="10">
    <source>
        <dbReference type="EMBL" id="KAF1984238.1"/>
    </source>
</evidence>
<dbReference type="EMBL" id="ML977169">
    <property type="protein sequence ID" value="KAF1984238.1"/>
    <property type="molecule type" value="Genomic_DNA"/>
</dbReference>
<dbReference type="OrthoDB" id="415825at2759"/>
<dbReference type="SUPFAM" id="SSF56176">
    <property type="entry name" value="FAD-binding/transporter-associated domain-like"/>
    <property type="match status" value="1"/>
</dbReference>
<dbReference type="Pfam" id="PF01565">
    <property type="entry name" value="FAD_binding_4"/>
    <property type="match status" value="1"/>
</dbReference>
<dbReference type="GO" id="GO:0071949">
    <property type="term" value="F:FAD binding"/>
    <property type="evidence" value="ECO:0007669"/>
    <property type="project" value="InterPro"/>
</dbReference>
<comment type="subcellular location">
    <subcellularLocation>
        <location evidence="1">Membrane</location>
        <topology evidence="1">Single-pass membrane protein</topology>
    </subcellularLocation>
</comment>
<dbReference type="GO" id="GO:0016020">
    <property type="term" value="C:membrane"/>
    <property type="evidence" value="ECO:0007669"/>
    <property type="project" value="UniProtKB-SubCell"/>
</dbReference>
<dbReference type="InterPro" id="IPR016169">
    <property type="entry name" value="FAD-bd_PCMH_sub2"/>
</dbReference>
<keyword evidence="5" id="KW-0274">FAD</keyword>
<evidence type="ECO:0000256" key="6">
    <source>
        <dbReference type="ARBA" id="ARBA00022989"/>
    </source>
</evidence>
<dbReference type="PANTHER" id="PTHR10801">
    <property type="entry name" value="24-DEHYDROCHOLESTEROL REDUCTASE"/>
    <property type="match status" value="1"/>
</dbReference>
<keyword evidence="3" id="KW-0285">Flavoprotein</keyword>
<accession>A0A6G1GU18</accession>
<dbReference type="PANTHER" id="PTHR10801:SF0">
    <property type="entry name" value="DELTA(24)-STEROL REDUCTASE"/>
    <property type="match status" value="1"/>
</dbReference>
<evidence type="ECO:0000256" key="1">
    <source>
        <dbReference type="ARBA" id="ARBA00004167"/>
    </source>
</evidence>
<keyword evidence="8" id="KW-0472">Membrane</keyword>
<dbReference type="InterPro" id="IPR016166">
    <property type="entry name" value="FAD-bd_PCMH"/>
</dbReference>
<dbReference type="InterPro" id="IPR016164">
    <property type="entry name" value="FAD-linked_Oxase-like_C"/>
</dbReference>
<dbReference type="AlphaFoldDB" id="A0A6G1GU18"/>
<name>A0A6G1GU18_9PEZI</name>
<dbReference type="GO" id="GO:0050614">
    <property type="term" value="F:Delta24-sterol reductase activity"/>
    <property type="evidence" value="ECO:0007669"/>
    <property type="project" value="UniProtKB-EC"/>
</dbReference>
<evidence type="ECO:0000256" key="5">
    <source>
        <dbReference type="ARBA" id="ARBA00022827"/>
    </source>
</evidence>
<evidence type="ECO:0000313" key="11">
    <source>
        <dbReference type="Proteomes" id="UP000800041"/>
    </source>
</evidence>
<dbReference type="InterPro" id="IPR036318">
    <property type="entry name" value="FAD-bd_PCMH-like_sf"/>
</dbReference>
<dbReference type="PROSITE" id="PS51387">
    <property type="entry name" value="FAD_PCMH"/>
    <property type="match status" value="1"/>
</dbReference>
<keyword evidence="4" id="KW-0812">Transmembrane</keyword>
<sequence length="502" mass="56664">MNDHDAAVKHIAAKVQGFHDRGVKFRIYHGSTNSTRTSPYQKDKIIDTSQLNHVLTVDKEKKTALVEPNVSMDVLLRETMKANLVPPVVMELPGITVGGGFAGMSGESSSFKHGIFDCTINSLEIVLANGSIVHASHTSNQDLFNGAAGSCGTLGVITLLELQLIDAKKYVELSYHPVSSTKEAIEKSEELMRDPSVEYIDAILFSSTSGVVMTGHLTDAPTPNTPIQTFLRRRDPWFYIHAQRLIARQRKKGEKSEPARVAIPLPDYFFRYDRGAFWGGLHAFKYFMTPFNRITRYLLDHFMHTRVMFHAFHAAGLGDQTIVQDVAVPLSKVEEFVKYLDDSLGSWPLWLCPVRGTSPSHPDRQSFSQGTRVKGDQLLMNVGVWCMGPKDYAKFVSMNRDIEAEVEKLGGLKCLYAHAYYTEEEFWKIYDREWYEELRKKYGAEGLPSVYDKVISKPRETGDKGKKTLVRRVKSRVWGTWPISGLYGVYKAAFGGEYLLKR</sequence>
<dbReference type="Gene3D" id="3.30.465.10">
    <property type="match status" value="1"/>
</dbReference>
<keyword evidence="6" id="KW-1133">Transmembrane helix</keyword>
<dbReference type="GO" id="GO:0005737">
    <property type="term" value="C:cytoplasm"/>
    <property type="evidence" value="ECO:0007669"/>
    <property type="project" value="TreeGrafter"/>
</dbReference>
<gene>
    <name evidence="10" type="ORF">K402DRAFT_146787</name>
</gene>
<evidence type="ECO:0000256" key="3">
    <source>
        <dbReference type="ARBA" id="ARBA00022630"/>
    </source>
</evidence>
<keyword evidence="7" id="KW-0560">Oxidoreductase</keyword>
<evidence type="ECO:0000256" key="7">
    <source>
        <dbReference type="ARBA" id="ARBA00023002"/>
    </source>
</evidence>
<dbReference type="Proteomes" id="UP000800041">
    <property type="component" value="Unassembled WGS sequence"/>
</dbReference>
<keyword evidence="11" id="KW-1185">Reference proteome</keyword>
<dbReference type="InterPro" id="IPR040165">
    <property type="entry name" value="Diminuto-like"/>
</dbReference>
<evidence type="ECO:0000256" key="8">
    <source>
        <dbReference type="ARBA" id="ARBA00023136"/>
    </source>
</evidence>
<protein>
    <recommendedName>
        <fullName evidence="2">Delta(24)-sterol reductase</fullName>
        <ecNumber evidence="2">1.3.1.72</ecNumber>
    </recommendedName>
</protein>
<dbReference type="InterPro" id="IPR006094">
    <property type="entry name" value="Oxid_FAD_bind_N"/>
</dbReference>
<reference evidence="10" key="1">
    <citation type="journal article" date="2020" name="Stud. Mycol.">
        <title>101 Dothideomycetes genomes: a test case for predicting lifestyles and emergence of pathogens.</title>
        <authorList>
            <person name="Haridas S."/>
            <person name="Albert R."/>
            <person name="Binder M."/>
            <person name="Bloem J."/>
            <person name="Labutti K."/>
            <person name="Salamov A."/>
            <person name="Andreopoulos B."/>
            <person name="Baker S."/>
            <person name="Barry K."/>
            <person name="Bills G."/>
            <person name="Bluhm B."/>
            <person name="Cannon C."/>
            <person name="Castanera R."/>
            <person name="Culley D."/>
            <person name="Daum C."/>
            <person name="Ezra D."/>
            <person name="Gonzalez J."/>
            <person name="Henrissat B."/>
            <person name="Kuo A."/>
            <person name="Liang C."/>
            <person name="Lipzen A."/>
            <person name="Lutzoni F."/>
            <person name="Magnuson J."/>
            <person name="Mondo S."/>
            <person name="Nolan M."/>
            <person name="Ohm R."/>
            <person name="Pangilinan J."/>
            <person name="Park H.-J."/>
            <person name="Ramirez L."/>
            <person name="Alfaro M."/>
            <person name="Sun H."/>
            <person name="Tritt A."/>
            <person name="Yoshinaga Y."/>
            <person name="Zwiers L.-H."/>
            <person name="Turgeon B."/>
            <person name="Goodwin S."/>
            <person name="Spatafora J."/>
            <person name="Crous P."/>
            <person name="Grigoriev I."/>
        </authorList>
    </citation>
    <scope>NUCLEOTIDE SEQUENCE</scope>
    <source>
        <strain evidence="10">CBS 113979</strain>
    </source>
</reference>
<dbReference type="EC" id="1.3.1.72" evidence="2"/>